<reference evidence="1" key="1">
    <citation type="journal article" date="2014" name="Front. Microbiol.">
        <title>High frequency of phylogenetically diverse reductive dehalogenase-homologous genes in deep subseafloor sedimentary metagenomes.</title>
        <authorList>
            <person name="Kawai M."/>
            <person name="Futagami T."/>
            <person name="Toyoda A."/>
            <person name="Takaki Y."/>
            <person name="Nishi S."/>
            <person name="Hori S."/>
            <person name="Arai W."/>
            <person name="Tsubouchi T."/>
            <person name="Morono Y."/>
            <person name="Uchiyama I."/>
            <person name="Ito T."/>
            <person name="Fujiyama A."/>
            <person name="Inagaki F."/>
            <person name="Takami H."/>
        </authorList>
    </citation>
    <scope>NUCLEOTIDE SEQUENCE</scope>
    <source>
        <strain evidence="1">Expedition CK06-06</strain>
    </source>
</reference>
<feature type="non-terminal residue" evidence="1">
    <location>
        <position position="1"/>
    </location>
</feature>
<name>X1UFN7_9ZZZZ</name>
<evidence type="ECO:0000313" key="1">
    <source>
        <dbReference type="EMBL" id="GAJ16318.1"/>
    </source>
</evidence>
<proteinExistence type="predicted"/>
<dbReference type="EMBL" id="BARW01042664">
    <property type="protein sequence ID" value="GAJ16318.1"/>
    <property type="molecule type" value="Genomic_DNA"/>
</dbReference>
<dbReference type="AlphaFoldDB" id="X1UFN7"/>
<feature type="non-terminal residue" evidence="1">
    <location>
        <position position="56"/>
    </location>
</feature>
<gene>
    <name evidence="1" type="ORF">S12H4_63074</name>
</gene>
<organism evidence="1">
    <name type="scientific">marine sediment metagenome</name>
    <dbReference type="NCBI Taxonomy" id="412755"/>
    <lineage>
        <taxon>unclassified sequences</taxon>
        <taxon>metagenomes</taxon>
        <taxon>ecological metagenomes</taxon>
    </lineage>
</organism>
<accession>X1UFN7</accession>
<comment type="caution">
    <text evidence="1">The sequence shown here is derived from an EMBL/GenBank/DDBJ whole genome shotgun (WGS) entry which is preliminary data.</text>
</comment>
<sequence length="56" mass="6364">YASDNKHIWCEVESINEWMGRDEQGRVFVTVLDGQGNPSVIAAFGNKYYVLASNKR</sequence>
<protein>
    <submittedName>
        <fullName evidence="1">Uncharacterized protein</fullName>
    </submittedName>
</protein>